<evidence type="ECO:0000256" key="2">
    <source>
        <dbReference type="ARBA" id="ARBA00022475"/>
    </source>
</evidence>
<reference evidence="7" key="1">
    <citation type="submission" date="2018-01" db="EMBL/GenBank/DDBJ databases">
        <authorList>
            <person name="Li J."/>
        </authorList>
    </citation>
    <scope>NUCLEOTIDE SEQUENCE [LARGE SCALE GENOMIC DNA]</scope>
    <source>
        <strain evidence="7">592</strain>
    </source>
</reference>
<name>A0A2S0WHW5_9ACTN</name>
<accession>A0A2S0WHW5</accession>
<gene>
    <name evidence="6" type="ORF">C3E78_01120</name>
</gene>
<evidence type="ECO:0000256" key="4">
    <source>
        <dbReference type="ARBA" id="ARBA00022989"/>
    </source>
</evidence>
<evidence type="ECO:0000313" key="7">
    <source>
        <dbReference type="Proteomes" id="UP000244384"/>
    </source>
</evidence>
<proteinExistence type="predicted"/>
<dbReference type="AlphaFoldDB" id="A0A2S0WHW5"/>
<dbReference type="InterPro" id="IPR017039">
    <property type="entry name" value="Virul_fac_BrkB"/>
</dbReference>
<evidence type="ECO:0000313" key="6">
    <source>
        <dbReference type="EMBL" id="AWB90936.1"/>
    </source>
</evidence>
<dbReference type="GO" id="GO:0005886">
    <property type="term" value="C:plasma membrane"/>
    <property type="evidence" value="ECO:0007669"/>
    <property type="project" value="UniProtKB-SubCell"/>
</dbReference>
<accession>A0A5F2EZ70</accession>
<sequence>MGACREPSADALGAGRGRRRHACAVGVREDGQVTAAERAGGTSGIATEALETLRSAGRTIARRDVSVSAAQLTYFASIAIVPWLLLACWSTTWFTDTSEAERRLLDLRSLVPPDMGARGPFATLVTAGTGLGVGGALVTVLPASFYGEGIRRGCLSLLPAHDRLTGWQARLWMLPLLVLVAPLSIAVIRLSSGPLDLAGREGLGARLLLIVVEFTITWLALTAPLTWVFRQVAPGHLRWTSAGIGALATAAFLAGFLQGFLLFLSIPIDLGVPFGGLDVVGGVVAVGFWLFLLHLVLLVGWVLTVELDDRLRAAREGKR</sequence>
<keyword evidence="4" id="KW-1133">Transmembrane helix</keyword>
<evidence type="ECO:0000256" key="1">
    <source>
        <dbReference type="ARBA" id="ARBA00004651"/>
    </source>
</evidence>
<evidence type="ECO:0000256" key="5">
    <source>
        <dbReference type="ARBA" id="ARBA00023136"/>
    </source>
</evidence>
<keyword evidence="3" id="KW-0812">Transmembrane</keyword>
<comment type="subcellular location">
    <subcellularLocation>
        <location evidence="1">Cell membrane</location>
        <topology evidence="1">Multi-pass membrane protein</topology>
    </subcellularLocation>
</comment>
<keyword evidence="2" id="KW-1003">Cell membrane</keyword>
<dbReference type="KEGG" id="aez:C3E78_01120"/>
<protein>
    <submittedName>
        <fullName evidence="6">Uncharacterized protein</fullName>
    </submittedName>
</protein>
<keyword evidence="7" id="KW-1185">Reference proteome</keyword>
<dbReference type="OrthoDB" id="4374904at2"/>
<keyword evidence="5" id="KW-0472">Membrane</keyword>
<organism evidence="6 7">
    <name type="scientific">Aeromicrobium chenweiae</name>
    <dbReference type="NCBI Taxonomy" id="2079793"/>
    <lineage>
        <taxon>Bacteria</taxon>
        <taxon>Bacillati</taxon>
        <taxon>Actinomycetota</taxon>
        <taxon>Actinomycetes</taxon>
        <taxon>Propionibacteriales</taxon>
        <taxon>Nocardioidaceae</taxon>
        <taxon>Aeromicrobium</taxon>
    </lineage>
</organism>
<dbReference type="EMBL" id="CP026952">
    <property type="protein sequence ID" value="AWB90936.1"/>
    <property type="molecule type" value="Genomic_DNA"/>
</dbReference>
<evidence type="ECO:0000256" key="3">
    <source>
        <dbReference type="ARBA" id="ARBA00022692"/>
    </source>
</evidence>
<dbReference type="Proteomes" id="UP000244384">
    <property type="component" value="Chromosome"/>
</dbReference>
<dbReference type="Pfam" id="PF03631">
    <property type="entry name" value="Virul_fac_BrkB"/>
    <property type="match status" value="1"/>
</dbReference>